<organism evidence="1 2">
    <name type="scientific">Caballeronia novacaledonica</name>
    <dbReference type="NCBI Taxonomy" id="1544861"/>
    <lineage>
        <taxon>Bacteria</taxon>
        <taxon>Pseudomonadati</taxon>
        <taxon>Pseudomonadota</taxon>
        <taxon>Betaproteobacteria</taxon>
        <taxon>Burkholderiales</taxon>
        <taxon>Burkholderiaceae</taxon>
        <taxon>Caballeronia</taxon>
    </lineage>
</organism>
<gene>
    <name evidence="1" type="ORF">NOV72_02758</name>
</gene>
<reference evidence="2" key="1">
    <citation type="submission" date="2018-01" db="EMBL/GenBank/DDBJ databases">
        <authorList>
            <person name="Peeters C."/>
        </authorList>
    </citation>
    <scope>NUCLEOTIDE SEQUENCE [LARGE SCALE GENOMIC DNA]</scope>
</reference>
<dbReference type="Gene3D" id="1.20.120.450">
    <property type="entry name" value="dinb family like domain"/>
    <property type="match status" value="1"/>
</dbReference>
<dbReference type="EMBL" id="OGTP01000008">
    <property type="protein sequence ID" value="SPB15538.1"/>
    <property type="molecule type" value="Genomic_DNA"/>
</dbReference>
<name>A0A2U3I5U7_9BURK</name>
<accession>A0A2U3I5U7</accession>
<keyword evidence="2" id="KW-1185">Reference proteome</keyword>
<dbReference type="RefSeq" id="WP_106855336.1">
    <property type="nucleotide sequence ID" value="NZ_OGTP01000008.1"/>
</dbReference>
<dbReference type="AlphaFoldDB" id="A0A2U3I5U7"/>
<dbReference type="InterPro" id="IPR018531">
    <property type="entry name" value="DUF1993"/>
</dbReference>
<dbReference type="InterPro" id="IPR034660">
    <property type="entry name" value="DinB/YfiT-like"/>
</dbReference>
<sequence>MQLTRLLVPTFVQTLKNLSTWLDKAAAHQQETQAHANADALMTLRLAPDMFPLAAQVRFACFQAQEPVYRLRGEAVPQSLRDAREEGVKSNAQPGTFADAQARIAGAIAFLSDVAPDALDAATEAPIALDLPNGIVFDMTGEHYARDWSLPQFYFHAVTAYAILRNHGAPLGKPDYVSHMFAYIRPGTLPHG</sequence>
<dbReference type="Proteomes" id="UP000238169">
    <property type="component" value="Unassembled WGS sequence"/>
</dbReference>
<dbReference type="Pfam" id="PF09351">
    <property type="entry name" value="DUF1993"/>
    <property type="match status" value="1"/>
</dbReference>
<protein>
    <recommendedName>
        <fullName evidence="3">PF09351 domain protein</fullName>
    </recommendedName>
</protein>
<dbReference type="PANTHER" id="PTHR36922">
    <property type="entry name" value="BLL2446 PROTEIN"/>
    <property type="match status" value="1"/>
</dbReference>
<dbReference type="OrthoDB" id="338237at2"/>
<dbReference type="PANTHER" id="PTHR36922:SF1">
    <property type="entry name" value="DUF1993 DOMAIN-CONTAINING PROTEIN"/>
    <property type="match status" value="1"/>
</dbReference>
<evidence type="ECO:0000313" key="2">
    <source>
        <dbReference type="Proteomes" id="UP000238169"/>
    </source>
</evidence>
<evidence type="ECO:0000313" key="1">
    <source>
        <dbReference type="EMBL" id="SPB15538.1"/>
    </source>
</evidence>
<evidence type="ECO:0008006" key="3">
    <source>
        <dbReference type="Google" id="ProtNLM"/>
    </source>
</evidence>
<proteinExistence type="predicted"/>
<dbReference type="SUPFAM" id="SSF109854">
    <property type="entry name" value="DinB/YfiT-like putative metalloenzymes"/>
    <property type="match status" value="1"/>
</dbReference>